<organism evidence="2 3">
    <name type="scientific">Nitrospira defluvii</name>
    <dbReference type="NCBI Taxonomy" id="330214"/>
    <lineage>
        <taxon>Bacteria</taxon>
        <taxon>Pseudomonadati</taxon>
        <taxon>Nitrospirota</taxon>
        <taxon>Nitrospiria</taxon>
        <taxon>Nitrospirales</taxon>
        <taxon>Nitrospiraceae</taxon>
        <taxon>Nitrospira</taxon>
    </lineage>
</organism>
<dbReference type="Proteomes" id="UP000675880">
    <property type="component" value="Unassembled WGS sequence"/>
</dbReference>
<feature type="domain" description="CheW-like" evidence="1">
    <location>
        <begin position="25"/>
        <end position="150"/>
    </location>
</feature>
<evidence type="ECO:0000259" key="1">
    <source>
        <dbReference type="Pfam" id="PF01584"/>
    </source>
</evidence>
<reference evidence="2 3" key="1">
    <citation type="submission" date="2021-02" db="EMBL/GenBank/DDBJ databases">
        <authorList>
            <person name="Han P."/>
        </authorList>
    </citation>
    <scope>NUCLEOTIDE SEQUENCE [LARGE SCALE GENOMIC DNA]</scope>
    <source>
        <strain evidence="2">Candidatus Nitrospira sp. ZN2</strain>
    </source>
</reference>
<proteinExistence type="predicted"/>
<dbReference type="InterPro" id="IPR002545">
    <property type="entry name" value="CheW-lke_dom"/>
</dbReference>
<evidence type="ECO:0000313" key="3">
    <source>
        <dbReference type="Proteomes" id="UP000675880"/>
    </source>
</evidence>
<protein>
    <submittedName>
        <fullName evidence="2">CheW-like domain-containing protein</fullName>
    </submittedName>
</protein>
<keyword evidence="3" id="KW-1185">Reference proteome</keyword>
<evidence type="ECO:0000313" key="2">
    <source>
        <dbReference type="EMBL" id="CAE6767667.1"/>
    </source>
</evidence>
<dbReference type="Pfam" id="PF01584">
    <property type="entry name" value="CheW"/>
    <property type="match status" value="1"/>
</dbReference>
<dbReference type="EMBL" id="CAJNBJ010000017">
    <property type="protein sequence ID" value="CAE6767667.1"/>
    <property type="molecule type" value="Genomic_DNA"/>
</dbReference>
<dbReference type="SUPFAM" id="SSF50341">
    <property type="entry name" value="CheW-like"/>
    <property type="match status" value="1"/>
</dbReference>
<dbReference type="InterPro" id="IPR036061">
    <property type="entry name" value="CheW-like_dom_sf"/>
</dbReference>
<name>A0ABM8RRL8_9BACT</name>
<accession>A0ABM8RRL8</accession>
<comment type="caution">
    <text evidence="2">The sequence shown here is derived from an EMBL/GenBank/DDBJ whole genome shotgun (WGS) entry which is preliminary data.</text>
</comment>
<sequence length="159" mass="17159">MLRGQLRRQGEVTTRATGEGRPQHMVVFSVAGKRLAARTEEIAGVMPWPGAIEVPSETPFVTSLVRQEKGCLPVFDLAAKFERTMREGEFLCLVVKHVDGPLAICIDAEVPSLQMVPRSSMQHQIVDDPDCAGLCVVGGEQLPIINLATLGVSSSRHAG</sequence>
<gene>
    <name evidence="2" type="ORF">NSPZN2_40123</name>
</gene>